<dbReference type="OMA" id="DEHRTHP"/>
<comment type="caution">
    <text evidence="4">The sequence shown here is derived from an EMBL/GenBank/DDBJ whole genome shotgun (WGS) entry which is preliminary data.</text>
</comment>
<keyword evidence="5" id="KW-1185">Reference proteome</keyword>
<evidence type="ECO:0000313" key="5">
    <source>
        <dbReference type="Proteomes" id="UP000266841"/>
    </source>
</evidence>
<evidence type="ECO:0000256" key="2">
    <source>
        <dbReference type="ARBA" id="ARBA00023157"/>
    </source>
</evidence>
<dbReference type="Proteomes" id="UP000266841">
    <property type="component" value="Unassembled WGS sequence"/>
</dbReference>
<dbReference type="InterPro" id="IPR015338">
    <property type="entry name" value="GT64_dom"/>
</dbReference>
<dbReference type="GO" id="GO:0016020">
    <property type="term" value="C:membrane"/>
    <property type="evidence" value="ECO:0007669"/>
    <property type="project" value="InterPro"/>
</dbReference>
<organism evidence="4 5">
    <name type="scientific">Thalassiosira oceanica</name>
    <name type="common">Marine diatom</name>
    <dbReference type="NCBI Taxonomy" id="159749"/>
    <lineage>
        <taxon>Eukaryota</taxon>
        <taxon>Sar</taxon>
        <taxon>Stramenopiles</taxon>
        <taxon>Ochrophyta</taxon>
        <taxon>Bacillariophyta</taxon>
        <taxon>Coscinodiscophyceae</taxon>
        <taxon>Thalassiosirophycidae</taxon>
        <taxon>Thalassiosirales</taxon>
        <taxon>Thalassiosiraceae</taxon>
        <taxon>Thalassiosira</taxon>
    </lineage>
</organism>
<dbReference type="InterPro" id="IPR029044">
    <property type="entry name" value="Nucleotide-diphossugar_trans"/>
</dbReference>
<keyword evidence="2" id="KW-1015">Disulfide bond</keyword>
<sequence length="442" mass="50216">MSSTPFRDKSYSLSSVGIEDSVAALDSVRWRAEKYKRACSPLDPMQQVDLPIGGVATAIRTFKEKGALRSKCQMPPIQACDVESFSVIIMSHRLERMDKLATAMRRVIFPMKAVGMSEIILVWNAESDVLEEAAARGYQDIVQNRTNTTEAYAARILDWAKDSHCPLRLFFALSHHMANSLLNRWNPLIRPRNEALPFAVDDDGPFYTVNTGLMAAGFELWKRNPRAQVGIYVRSISLDDSAVVEENSGFSPYCGGQITYNNESFPQFGGTVVLPSGTIIHRNYLCFIHHPAFGELRHFVDEHRTHPDDMMVSLLIGHLSGESPRLYARRDYKERRRSSIPIVEDRGNVTGAFLPMWPMKASLGHRRLMHESPNWFLYRKSAIRSLLSYFASIPPVSKGWCSGSQYHTKGECSPEYPSMIEQIPWMNRSSPYFRCTNNTKYQ</sequence>
<evidence type="ECO:0000313" key="4">
    <source>
        <dbReference type="EMBL" id="EJK73877.1"/>
    </source>
</evidence>
<evidence type="ECO:0000256" key="1">
    <source>
        <dbReference type="ARBA" id="ARBA00022679"/>
    </source>
</evidence>
<dbReference type="GO" id="GO:0016757">
    <property type="term" value="F:glycosyltransferase activity"/>
    <property type="evidence" value="ECO:0007669"/>
    <property type="project" value="InterPro"/>
</dbReference>
<gene>
    <name evidence="4" type="ORF">THAOC_04478</name>
</gene>
<evidence type="ECO:0000259" key="3">
    <source>
        <dbReference type="Pfam" id="PF09258"/>
    </source>
</evidence>
<name>K0TNV6_THAOC</name>
<dbReference type="AlphaFoldDB" id="K0TNV6"/>
<protein>
    <recommendedName>
        <fullName evidence="3">Glycosyl transferase 64 domain-containing protein</fullName>
    </recommendedName>
</protein>
<reference evidence="4 5" key="1">
    <citation type="journal article" date="2012" name="Genome Biol.">
        <title>Genome and low-iron response of an oceanic diatom adapted to chronic iron limitation.</title>
        <authorList>
            <person name="Lommer M."/>
            <person name="Specht M."/>
            <person name="Roy A.S."/>
            <person name="Kraemer L."/>
            <person name="Andreson R."/>
            <person name="Gutowska M.A."/>
            <person name="Wolf J."/>
            <person name="Bergner S.V."/>
            <person name="Schilhabel M.B."/>
            <person name="Klostermeier U.C."/>
            <person name="Beiko R.G."/>
            <person name="Rosenstiel P."/>
            <person name="Hippler M."/>
            <person name="Laroche J."/>
        </authorList>
    </citation>
    <scope>NUCLEOTIDE SEQUENCE [LARGE SCALE GENOMIC DNA]</scope>
    <source>
        <strain evidence="4 5">CCMP1005</strain>
    </source>
</reference>
<dbReference type="OrthoDB" id="42119at2759"/>
<dbReference type="EMBL" id="AGNL01004135">
    <property type="protein sequence ID" value="EJK73877.1"/>
    <property type="molecule type" value="Genomic_DNA"/>
</dbReference>
<accession>K0TNV6</accession>
<dbReference type="eggNOG" id="ENOG502SN37">
    <property type="taxonomic scope" value="Eukaryota"/>
</dbReference>
<proteinExistence type="predicted"/>
<feature type="domain" description="Glycosyl transferase 64" evidence="3">
    <location>
        <begin position="85"/>
        <end position="337"/>
    </location>
</feature>
<keyword evidence="1" id="KW-0808">Transferase</keyword>
<dbReference type="Gene3D" id="3.90.550.10">
    <property type="entry name" value="Spore Coat Polysaccharide Biosynthesis Protein SpsA, Chain A"/>
    <property type="match status" value="1"/>
</dbReference>
<dbReference type="Pfam" id="PF09258">
    <property type="entry name" value="Glyco_transf_64"/>
    <property type="match status" value="1"/>
</dbReference>